<gene>
    <name evidence="2" type="ORF">FDG2_5986</name>
</gene>
<proteinExistence type="predicted"/>
<evidence type="ECO:0000256" key="1">
    <source>
        <dbReference type="SAM" id="MobiDB-lite"/>
    </source>
</evidence>
<protein>
    <submittedName>
        <fullName evidence="2">Uncharacterized protein</fullName>
    </submittedName>
</protein>
<dbReference type="AlphaFoldDB" id="A0A1C3PG17"/>
<sequence>MWDEQRSDDDRDIGWGDDQDRLEEGLDTDIERLRAERPPHHIERDVC</sequence>
<accession>A0A1C3PG17</accession>
<name>A0A1C3PG17_9ACTN</name>
<evidence type="ECO:0000313" key="3">
    <source>
        <dbReference type="Proteomes" id="UP000199013"/>
    </source>
</evidence>
<dbReference type="Proteomes" id="UP000199013">
    <property type="component" value="Unassembled WGS sequence"/>
</dbReference>
<feature type="region of interest" description="Disordered" evidence="1">
    <location>
        <begin position="1"/>
        <end position="47"/>
    </location>
</feature>
<keyword evidence="3" id="KW-1185">Reference proteome</keyword>
<reference evidence="3" key="1">
    <citation type="submission" date="2016-02" db="EMBL/GenBank/DDBJ databases">
        <authorList>
            <person name="Wibberg D."/>
        </authorList>
    </citation>
    <scope>NUCLEOTIDE SEQUENCE [LARGE SCALE GENOMIC DNA]</scope>
</reference>
<organism evidence="2 3">
    <name type="scientific">Candidatus Protofrankia californiensis</name>
    <dbReference type="NCBI Taxonomy" id="1839754"/>
    <lineage>
        <taxon>Bacteria</taxon>
        <taxon>Bacillati</taxon>
        <taxon>Actinomycetota</taxon>
        <taxon>Actinomycetes</taxon>
        <taxon>Frankiales</taxon>
        <taxon>Frankiaceae</taxon>
        <taxon>Protofrankia</taxon>
    </lineage>
</organism>
<evidence type="ECO:0000313" key="2">
    <source>
        <dbReference type="EMBL" id="SBW28782.1"/>
    </source>
</evidence>
<dbReference type="EMBL" id="FLUV01002470">
    <property type="protein sequence ID" value="SBW28782.1"/>
    <property type="molecule type" value="Genomic_DNA"/>
</dbReference>